<dbReference type="Pfam" id="PF10698">
    <property type="entry name" value="DUF2505"/>
    <property type="match status" value="1"/>
</dbReference>
<dbReference type="EMBL" id="LAIR01000002">
    <property type="protein sequence ID" value="KNX37708.1"/>
    <property type="molecule type" value="Genomic_DNA"/>
</dbReference>
<name>A0A0L6CJL5_9MICO</name>
<comment type="caution">
    <text evidence="1">The sequence shown here is derived from an EMBL/GenBank/DDBJ whole genome shotgun (WGS) entry which is preliminary data.</text>
</comment>
<gene>
    <name evidence="1" type="ORF">VV01_12035</name>
</gene>
<dbReference type="Proteomes" id="UP000037397">
    <property type="component" value="Unassembled WGS sequence"/>
</dbReference>
<dbReference type="RefSeq" id="WP_050670094.1">
    <property type="nucleotide sequence ID" value="NZ_LAIR01000002.1"/>
</dbReference>
<evidence type="ECO:0000313" key="2">
    <source>
        <dbReference type="Proteomes" id="UP000037397"/>
    </source>
</evidence>
<evidence type="ECO:0000313" key="1">
    <source>
        <dbReference type="EMBL" id="KNX37708.1"/>
    </source>
</evidence>
<proteinExistence type="predicted"/>
<dbReference type="PATRIC" id="fig|1631356.3.peg.2354"/>
<sequence length="163" mass="17116">MKISVDWTYTAAPDEVWAMTSSTEFQDRKCADAGAQSYDSSVTADGDRTVIVTTREMATEGVPDALRSLAGRTVTITETQTWGPAAADGSREAEVRVEAKGQPVSMNGKVRMAPAADSTAVSLTGDLKARVPLVGGRIEKAVAPVIEAAARSEAEVGEEWLAG</sequence>
<keyword evidence="2" id="KW-1185">Reference proteome</keyword>
<dbReference type="AlphaFoldDB" id="A0A0L6CJL5"/>
<organism evidence="1 2">
    <name type="scientific">Luteipulveratus halotolerans</name>
    <dbReference type="NCBI Taxonomy" id="1631356"/>
    <lineage>
        <taxon>Bacteria</taxon>
        <taxon>Bacillati</taxon>
        <taxon>Actinomycetota</taxon>
        <taxon>Actinomycetes</taxon>
        <taxon>Micrococcales</taxon>
        <taxon>Dermacoccaceae</taxon>
        <taxon>Luteipulveratus</taxon>
    </lineage>
</organism>
<dbReference type="InterPro" id="IPR019639">
    <property type="entry name" value="DUF2505"/>
</dbReference>
<dbReference type="STRING" id="1631356.VV01_12035"/>
<reference evidence="2" key="1">
    <citation type="submission" date="2015-03" db="EMBL/GenBank/DDBJ databases">
        <title>Luteipulveratus halotolerans sp. nov., a novel actinobacterium (Dermacoccaceae) from Sarawak, Malaysia.</title>
        <authorList>
            <person name="Juboi H."/>
            <person name="Basik A."/>
            <person name="Shamsul S.S."/>
            <person name="Arnold P."/>
            <person name="Schmitt E.K."/>
            <person name="Sanglier J.-J."/>
            <person name="Yeo T."/>
        </authorList>
    </citation>
    <scope>NUCLEOTIDE SEQUENCE [LARGE SCALE GENOMIC DNA]</scope>
    <source>
        <strain evidence="2">C296001</strain>
    </source>
</reference>
<evidence type="ECO:0008006" key="3">
    <source>
        <dbReference type="Google" id="ProtNLM"/>
    </source>
</evidence>
<dbReference type="OrthoDB" id="3266819at2"/>
<protein>
    <recommendedName>
        <fullName evidence="3">DUF2505 domain-containing protein</fullName>
    </recommendedName>
</protein>
<accession>A0A0L6CJL5</accession>